<evidence type="ECO:0000313" key="2">
    <source>
        <dbReference type="EMBL" id="RYC68435.1"/>
    </source>
</evidence>
<feature type="signal peptide" evidence="1">
    <location>
        <begin position="1"/>
        <end position="24"/>
    </location>
</feature>
<gene>
    <name evidence="2" type="ORF">EQG79_18935</name>
</gene>
<comment type="caution">
    <text evidence="2">The sequence shown here is derived from an EMBL/GenBank/DDBJ whole genome shotgun (WGS) entry which is preliminary data.</text>
</comment>
<accession>A0A4Q2ULQ3</accession>
<dbReference type="Proteomes" id="UP000290407">
    <property type="component" value="Unassembled WGS sequence"/>
</dbReference>
<sequence length="131" mass="14918">MKQFLSVGLALMLFVGSLLPPMSAEQAVRLPELLTHYHQHEREEGRPLTFWSFLTEHYLPDSQHCKAPKHSHNRLPSFDGGASAYDFVPVVFLTCSEPFAVERLSIAVFRLQLMNARQAFTSLLQTPRHQA</sequence>
<reference evidence="2 3" key="1">
    <citation type="submission" date="2019-01" db="EMBL/GenBank/DDBJ databases">
        <title>Spirosoma flava sp. nov., a propanil-degrading bacterium isolated from herbicide-contaminated soil.</title>
        <authorList>
            <person name="Zhang L."/>
            <person name="Jiang J.-D."/>
        </authorList>
    </citation>
    <scope>NUCLEOTIDE SEQUENCE [LARGE SCALE GENOMIC DNA]</scope>
    <source>
        <strain evidence="2 3">TY50</strain>
    </source>
</reference>
<organism evidence="2 3">
    <name type="scientific">Spirosoma sordidisoli</name>
    <dbReference type="NCBI Taxonomy" id="2502893"/>
    <lineage>
        <taxon>Bacteria</taxon>
        <taxon>Pseudomonadati</taxon>
        <taxon>Bacteroidota</taxon>
        <taxon>Cytophagia</taxon>
        <taxon>Cytophagales</taxon>
        <taxon>Cytophagaceae</taxon>
        <taxon>Spirosoma</taxon>
    </lineage>
</organism>
<feature type="chain" id="PRO_5020517740" evidence="1">
    <location>
        <begin position="25"/>
        <end position="131"/>
    </location>
</feature>
<keyword evidence="3" id="KW-1185">Reference proteome</keyword>
<name>A0A4Q2ULQ3_9BACT</name>
<protein>
    <submittedName>
        <fullName evidence="2">Uncharacterized protein</fullName>
    </submittedName>
</protein>
<proteinExistence type="predicted"/>
<evidence type="ECO:0000313" key="3">
    <source>
        <dbReference type="Proteomes" id="UP000290407"/>
    </source>
</evidence>
<keyword evidence="1" id="KW-0732">Signal</keyword>
<dbReference type="RefSeq" id="WP_129603208.1">
    <property type="nucleotide sequence ID" value="NZ_SBLB01000005.1"/>
</dbReference>
<evidence type="ECO:0000256" key="1">
    <source>
        <dbReference type="SAM" id="SignalP"/>
    </source>
</evidence>
<dbReference type="EMBL" id="SBLB01000005">
    <property type="protein sequence ID" value="RYC68435.1"/>
    <property type="molecule type" value="Genomic_DNA"/>
</dbReference>
<dbReference type="AlphaFoldDB" id="A0A4Q2ULQ3"/>